<evidence type="ECO:0000256" key="5">
    <source>
        <dbReference type="ARBA" id="ARBA00022968"/>
    </source>
</evidence>
<proteinExistence type="inferred from homology"/>
<comment type="subcellular location">
    <subcellularLocation>
        <location evidence="1 9">Golgi apparatus</location>
        <location evidence="1 9">Golgi stack membrane</location>
        <topology evidence="1 9">Single-pass type II membrane protein</topology>
    </subcellularLocation>
</comment>
<evidence type="ECO:0000256" key="6">
    <source>
        <dbReference type="ARBA" id="ARBA00022989"/>
    </source>
</evidence>
<dbReference type="GO" id="GO:0047238">
    <property type="term" value="F:glucuronosyl-N-acetylgalactosaminyl-proteoglycan 4-beta-N-acetylgalactosaminyltransferase activity"/>
    <property type="evidence" value="ECO:0007669"/>
    <property type="project" value="TreeGrafter"/>
</dbReference>
<reference evidence="10" key="3">
    <citation type="submission" date="2025-09" db="UniProtKB">
        <authorList>
            <consortium name="Ensembl"/>
        </authorList>
    </citation>
    <scope>IDENTIFICATION</scope>
</reference>
<sequence length="160" mass="18245">MGGPGVIMSREVLRRMVPHIGKCLREMYTTHEDVEVGRCVRRFAGVQCVWSYEVRTEKKNNMYCPFVSSFCGRLSSPECGLSFHFKCNIHMQIVNFKHSLISFFSCMVCVFCALCKKFFSSLGDRNCLQIFFCKLKVLSFVGSSSSFSFLRITSMGTCTI</sequence>
<dbReference type="EC" id="2.4.1.-" evidence="9"/>
<dbReference type="Gene3D" id="3.90.550.50">
    <property type="match status" value="1"/>
</dbReference>
<keyword evidence="4" id="KW-0812">Transmembrane</keyword>
<keyword evidence="6" id="KW-1133">Transmembrane helix</keyword>
<evidence type="ECO:0000256" key="7">
    <source>
        <dbReference type="ARBA" id="ARBA00023034"/>
    </source>
</evidence>
<keyword evidence="7 9" id="KW-0333">Golgi apparatus</keyword>
<evidence type="ECO:0000256" key="8">
    <source>
        <dbReference type="ARBA" id="ARBA00023136"/>
    </source>
</evidence>
<protein>
    <recommendedName>
        <fullName evidence="9">Hexosyltransferase</fullName>
        <ecNumber evidence="9">2.4.1.-</ecNumber>
    </recommendedName>
</protein>
<evidence type="ECO:0000313" key="11">
    <source>
        <dbReference type="Proteomes" id="UP000291022"/>
    </source>
</evidence>
<evidence type="ECO:0000256" key="2">
    <source>
        <dbReference type="ARBA" id="ARBA00009239"/>
    </source>
</evidence>
<evidence type="ECO:0000256" key="4">
    <source>
        <dbReference type="ARBA" id="ARBA00022692"/>
    </source>
</evidence>
<organism evidence="10 11">
    <name type="scientific">Ursus americanus</name>
    <name type="common">American black bear</name>
    <name type="synonym">Euarctos americanus</name>
    <dbReference type="NCBI Taxonomy" id="9643"/>
    <lineage>
        <taxon>Eukaryota</taxon>
        <taxon>Metazoa</taxon>
        <taxon>Chordata</taxon>
        <taxon>Craniata</taxon>
        <taxon>Vertebrata</taxon>
        <taxon>Euteleostomi</taxon>
        <taxon>Mammalia</taxon>
        <taxon>Eutheria</taxon>
        <taxon>Laurasiatheria</taxon>
        <taxon>Carnivora</taxon>
        <taxon>Caniformia</taxon>
        <taxon>Ursidae</taxon>
        <taxon>Ursus</taxon>
    </lineage>
</organism>
<dbReference type="GeneTree" id="ENSGT01050000244857"/>
<reference evidence="11" key="1">
    <citation type="submission" date="2016-06" db="EMBL/GenBank/DDBJ databases">
        <title>De novo assembly and RNA-Seq shows season-dependent expression and editing in black bear kidneys.</title>
        <authorList>
            <person name="Korstanje R."/>
            <person name="Srivastava A."/>
            <person name="Sarsani V.K."/>
            <person name="Sheehan S.M."/>
            <person name="Seger R.L."/>
            <person name="Barter M.E."/>
            <person name="Lindqvist C."/>
            <person name="Brody L.C."/>
            <person name="Mullikin J.C."/>
        </authorList>
    </citation>
    <scope>NUCLEOTIDE SEQUENCE [LARGE SCALE GENOMIC DNA]</scope>
</reference>
<reference evidence="10" key="2">
    <citation type="submission" date="2025-08" db="UniProtKB">
        <authorList>
            <consortium name="Ensembl"/>
        </authorList>
    </citation>
    <scope>IDENTIFICATION</scope>
</reference>
<dbReference type="InterPro" id="IPR008428">
    <property type="entry name" value="Chond_GalNAc"/>
</dbReference>
<accession>A0A452RE76</accession>
<dbReference type="Ensembl" id="ENSUAMT00000019089.1">
    <property type="protein sequence ID" value="ENSUAMP00000017052.1"/>
    <property type="gene ID" value="ENSUAMG00000013531.1"/>
</dbReference>
<dbReference type="STRING" id="9643.ENSUAMP00000017052"/>
<dbReference type="InterPro" id="IPR051227">
    <property type="entry name" value="CS_glycosyltransferase"/>
</dbReference>
<keyword evidence="11" id="KW-1185">Reference proteome</keyword>
<comment type="similarity">
    <text evidence="2 9">Belongs to the chondroitin N-acetylgalactosaminyltransferase family.</text>
</comment>
<evidence type="ECO:0000256" key="9">
    <source>
        <dbReference type="RuleBase" id="RU364016"/>
    </source>
</evidence>
<dbReference type="PANTHER" id="PTHR12369:SF42">
    <property type="entry name" value="CHONDROITIN SULFATE SYNTHASE 1"/>
    <property type="match status" value="1"/>
</dbReference>
<name>A0A452RE76_URSAM</name>
<evidence type="ECO:0000256" key="3">
    <source>
        <dbReference type="ARBA" id="ARBA00022679"/>
    </source>
</evidence>
<keyword evidence="8" id="KW-0472">Membrane</keyword>
<evidence type="ECO:0000256" key="1">
    <source>
        <dbReference type="ARBA" id="ARBA00004447"/>
    </source>
</evidence>
<dbReference type="AlphaFoldDB" id="A0A452RE76"/>
<dbReference type="GO" id="GO:0032580">
    <property type="term" value="C:Golgi cisterna membrane"/>
    <property type="evidence" value="ECO:0007669"/>
    <property type="project" value="UniProtKB-SubCell"/>
</dbReference>
<evidence type="ECO:0000313" key="10">
    <source>
        <dbReference type="Ensembl" id="ENSUAMP00000017052.1"/>
    </source>
</evidence>
<dbReference type="Pfam" id="PF05679">
    <property type="entry name" value="CHGN"/>
    <property type="match status" value="1"/>
</dbReference>
<dbReference type="PANTHER" id="PTHR12369">
    <property type="entry name" value="CHONDROITIN SYNTHASE"/>
    <property type="match status" value="1"/>
</dbReference>
<keyword evidence="5 9" id="KW-0735">Signal-anchor</keyword>
<keyword evidence="3 9" id="KW-0808">Transferase</keyword>
<dbReference type="Proteomes" id="UP000291022">
    <property type="component" value="Unassembled WGS sequence"/>
</dbReference>